<evidence type="ECO:0000313" key="2">
    <source>
        <dbReference type="Proteomes" id="UP000185936"/>
    </source>
</evidence>
<dbReference type="EMBL" id="FTNR01000016">
    <property type="protein sequence ID" value="SIS16532.1"/>
    <property type="molecule type" value="Genomic_DNA"/>
</dbReference>
<sequence length="75" mass="8639">MNAEYGPVLDIVAENPGTTLEEITELEADHGVIDTDIPDVLSVAVSNDDLLEFDDRYWVMRKGKYRFHRYDHPET</sequence>
<gene>
    <name evidence="1" type="ORF">SAMN05421752_1164</name>
</gene>
<accession>A0A1N7GVE2</accession>
<name>A0A1N7GVE2_9EURY</name>
<proteinExistence type="predicted"/>
<reference evidence="2" key="1">
    <citation type="submission" date="2017-01" db="EMBL/GenBank/DDBJ databases">
        <authorList>
            <person name="Varghese N."/>
            <person name="Submissions S."/>
        </authorList>
    </citation>
    <scope>NUCLEOTIDE SEQUENCE [LARGE SCALE GENOMIC DNA]</scope>
    <source>
        <strain evidence="2">type strain: HArc-</strain>
    </source>
</reference>
<dbReference type="RefSeq" id="WP_076610506.1">
    <property type="nucleotide sequence ID" value="NZ_FTNR01000016.1"/>
</dbReference>
<organism evidence="1 2">
    <name type="scientific">Natronorubrum thiooxidans</name>
    <dbReference type="NCBI Taxonomy" id="308853"/>
    <lineage>
        <taxon>Archaea</taxon>
        <taxon>Methanobacteriati</taxon>
        <taxon>Methanobacteriota</taxon>
        <taxon>Stenosarchaea group</taxon>
        <taxon>Halobacteria</taxon>
        <taxon>Halobacteriales</taxon>
        <taxon>Natrialbaceae</taxon>
        <taxon>Natronorubrum</taxon>
    </lineage>
</organism>
<protein>
    <submittedName>
        <fullName evidence="1">Uncharacterized protein</fullName>
    </submittedName>
</protein>
<keyword evidence="2" id="KW-1185">Reference proteome</keyword>
<dbReference type="AlphaFoldDB" id="A0A1N7GVE2"/>
<dbReference type="Proteomes" id="UP000185936">
    <property type="component" value="Unassembled WGS sequence"/>
</dbReference>
<evidence type="ECO:0000313" key="1">
    <source>
        <dbReference type="EMBL" id="SIS16532.1"/>
    </source>
</evidence>
<dbReference type="OrthoDB" id="331049at2157"/>